<dbReference type="Proteomes" id="UP000650466">
    <property type="component" value="Unassembled WGS sequence"/>
</dbReference>
<dbReference type="Pfam" id="PF09685">
    <property type="entry name" value="MamF_MmsF"/>
    <property type="match status" value="1"/>
</dbReference>
<comment type="subcellular location">
    <subcellularLocation>
        <location evidence="1">Membrane</location>
        <topology evidence="1">Multi-pass membrane protein</topology>
    </subcellularLocation>
</comment>
<protein>
    <recommendedName>
        <fullName evidence="8">DUF4870 domain-containing protein</fullName>
    </recommendedName>
</protein>
<keyword evidence="3 5" id="KW-1133">Transmembrane helix</keyword>
<keyword evidence="7" id="KW-1185">Reference proteome</keyword>
<feature type="transmembrane region" description="Helical" evidence="5">
    <location>
        <begin position="12"/>
        <end position="29"/>
    </location>
</feature>
<keyword evidence="4 5" id="KW-0472">Membrane</keyword>
<dbReference type="AlphaFoldDB" id="A0A926KS38"/>
<comment type="caution">
    <text evidence="6">The sequence shown here is derived from an EMBL/GenBank/DDBJ whole genome shotgun (WGS) entry which is preliminary data.</text>
</comment>
<proteinExistence type="predicted"/>
<reference evidence="6" key="1">
    <citation type="submission" date="2020-09" db="EMBL/GenBank/DDBJ databases">
        <title>Draft Genome Sequence of Paenibacillus sp. WST5.</title>
        <authorList>
            <person name="Bao Z."/>
        </authorList>
    </citation>
    <scope>NUCLEOTIDE SEQUENCE</scope>
    <source>
        <strain evidence="6">WST5</strain>
    </source>
</reference>
<evidence type="ECO:0000256" key="5">
    <source>
        <dbReference type="SAM" id="Phobius"/>
    </source>
</evidence>
<evidence type="ECO:0000256" key="4">
    <source>
        <dbReference type="ARBA" id="ARBA00023136"/>
    </source>
</evidence>
<accession>A0A926KS38</accession>
<dbReference type="InterPro" id="IPR019109">
    <property type="entry name" value="MamF_MmsF"/>
</dbReference>
<evidence type="ECO:0000313" key="6">
    <source>
        <dbReference type="EMBL" id="MBD0383072.1"/>
    </source>
</evidence>
<name>A0A926KS38_9BACL</name>
<feature type="transmembrane region" description="Helical" evidence="5">
    <location>
        <begin position="41"/>
        <end position="62"/>
    </location>
</feature>
<evidence type="ECO:0000313" key="7">
    <source>
        <dbReference type="Proteomes" id="UP000650466"/>
    </source>
</evidence>
<dbReference type="EMBL" id="JACVVD010000009">
    <property type="protein sequence ID" value="MBD0383072.1"/>
    <property type="molecule type" value="Genomic_DNA"/>
</dbReference>
<organism evidence="6 7">
    <name type="scientific">Paenibacillus sedimenti</name>
    <dbReference type="NCBI Taxonomy" id="2770274"/>
    <lineage>
        <taxon>Bacteria</taxon>
        <taxon>Bacillati</taxon>
        <taxon>Bacillota</taxon>
        <taxon>Bacilli</taxon>
        <taxon>Bacillales</taxon>
        <taxon>Paenibacillaceae</taxon>
        <taxon>Paenibacillus</taxon>
    </lineage>
</organism>
<dbReference type="RefSeq" id="WP_188176846.1">
    <property type="nucleotide sequence ID" value="NZ_JACVVD010000009.1"/>
</dbReference>
<evidence type="ECO:0000256" key="1">
    <source>
        <dbReference type="ARBA" id="ARBA00004141"/>
    </source>
</evidence>
<evidence type="ECO:0000256" key="2">
    <source>
        <dbReference type="ARBA" id="ARBA00022692"/>
    </source>
</evidence>
<evidence type="ECO:0000256" key="3">
    <source>
        <dbReference type="ARBA" id="ARBA00022989"/>
    </source>
</evidence>
<evidence type="ECO:0008006" key="8">
    <source>
        <dbReference type="Google" id="ProtNLM"/>
    </source>
</evidence>
<gene>
    <name evidence="6" type="ORF">ICC18_23455</name>
</gene>
<sequence>MYDSTDIQNNKAMAIIAYILFFVPLLAAKESKFAMYHANQGLTLFLTAVLANIVLSIIPIIGWILLPIANLAICVLAILGIIAAAQGQVKPLPIIGSYTLLK</sequence>
<keyword evidence="2 5" id="KW-0812">Transmembrane</keyword>
<feature type="transmembrane region" description="Helical" evidence="5">
    <location>
        <begin position="68"/>
        <end position="85"/>
    </location>
</feature>